<evidence type="ECO:0000259" key="2">
    <source>
        <dbReference type="Pfam" id="PF01370"/>
    </source>
</evidence>
<feature type="non-terminal residue" evidence="3">
    <location>
        <position position="209"/>
    </location>
</feature>
<name>X0WJJ0_9ZZZZ</name>
<reference evidence="3" key="1">
    <citation type="journal article" date="2014" name="Front. Microbiol.">
        <title>High frequency of phylogenetically diverse reductive dehalogenase-homologous genes in deep subseafloor sedimentary metagenomes.</title>
        <authorList>
            <person name="Kawai M."/>
            <person name="Futagami T."/>
            <person name="Toyoda A."/>
            <person name="Takaki Y."/>
            <person name="Nishi S."/>
            <person name="Hori S."/>
            <person name="Arai W."/>
            <person name="Tsubouchi T."/>
            <person name="Morono Y."/>
            <person name="Uchiyama I."/>
            <person name="Ito T."/>
            <person name="Fujiyama A."/>
            <person name="Inagaki F."/>
            <person name="Takami H."/>
        </authorList>
    </citation>
    <scope>NUCLEOTIDE SEQUENCE</scope>
    <source>
        <strain evidence="3">Expedition CK06-06</strain>
    </source>
</reference>
<organism evidence="3">
    <name type="scientific">marine sediment metagenome</name>
    <dbReference type="NCBI Taxonomy" id="412755"/>
    <lineage>
        <taxon>unclassified sequences</taxon>
        <taxon>metagenomes</taxon>
        <taxon>ecological metagenomes</taxon>
    </lineage>
</organism>
<proteinExistence type="inferred from homology"/>
<comment type="similarity">
    <text evidence="1">Belongs to the NAD(P)-dependent epimerase/dehydratase family.</text>
</comment>
<dbReference type="PANTHER" id="PTHR43725">
    <property type="entry name" value="UDP-GLUCOSE 4-EPIMERASE"/>
    <property type="match status" value="1"/>
</dbReference>
<protein>
    <recommendedName>
        <fullName evidence="2">NAD-dependent epimerase/dehydratase domain-containing protein</fullName>
    </recommendedName>
</protein>
<evidence type="ECO:0000256" key="1">
    <source>
        <dbReference type="ARBA" id="ARBA00007637"/>
    </source>
</evidence>
<accession>X0WJJ0</accession>
<dbReference type="InterPro" id="IPR036291">
    <property type="entry name" value="NAD(P)-bd_dom_sf"/>
</dbReference>
<gene>
    <name evidence="3" type="ORF">S01H1_68268</name>
</gene>
<dbReference type="PANTHER" id="PTHR43725:SF53">
    <property type="entry name" value="UDP-ARABINOSE 4-EPIMERASE 1"/>
    <property type="match status" value="1"/>
</dbReference>
<dbReference type="Pfam" id="PF01370">
    <property type="entry name" value="Epimerase"/>
    <property type="match status" value="1"/>
</dbReference>
<evidence type="ECO:0000313" key="3">
    <source>
        <dbReference type="EMBL" id="GAG30825.1"/>
    </source>
</evidence>
<dbReference type="GO" id="GO:0033499">
    <property type="term" value="P:galactose catabolic process via UDP-galactose, Leloir pathway"/>
    <property type="evidence" value="ECO:0007669"/>
    <property type="project" value="TreeGrafter"/>
</dbReference>
<feature type="domain" description="NAD-dependent epimerase/dehydratase" evidence="2">
    <location>
        <begin position="3"/>
        <end position="208"/>
    </location>
</feature>
<dbReference type="Gene3D" id="3.90.25.10">
    <property type="entry name" value="UDP-galactose 4-epimerase, domain 1"/>
    <property type="match status" value="1"/>
</dbReference>
<dbReference type="InterPro" id="IPR001509">
    <property type="entry name" value="Epimerase_deHydtase"/>
</dbReference>
<dbReference type="Gene3D" id="3.40.50.720">
    <property type="entry name" value="NAD(P)-binding Rossmann-like Domain"/>
    <property type="match status" value="1"/>
</dbReference>
<dbReference type="EMBL" id="BARS01045269">
    <property type="protein sequence ID" value="GAG30825.1"/>
    <property type="molecule type" value="Genomic_DNA"/>
</dbReference>
<sequence length="209" mass="22785">MRILVCGGAGYIGSNMTAMLKAEGHEPIVFDNLGTGHISAVGHAEFVEGDLADYELLVKTLKKYKIEAVMHFAALIEVGESVQVPLKYYRNNLSNTQTLLSAMEARGVEKFVFSSSAAVYGTPKEVPITEDSPKEPINPYGQTKLAVERMCYYQSQTGKLRYAALRYFNACGAGNNASLGEDHRPESHLIPLTIQAAMGKASEIEIYGT</sequence>
<dbReference type="SUPFAM" id="SSF51735">
    <property type="entry name" value="NAD(P)-binding Rossmann-fold domains"/>
    <property type="match status" value="1"/>
</dbReference>
<dbReference type="AlphaFoldDB" id="X0WJJ0"/>
<comment type="caution">
    <text evidence="3">The sequence shown here is derived from an EMBL/GenBank/DDBJ whole genome shotgun (WGS) entry which is preliminary data.</text>
</comment>